<dbReference type="HAMAP" id="MF_00197">
    <property type="entry name" value="DAP_epimerase"/>
    <property type="match status" value="1"/>
</dbReference>
<dbReference type="PANTHER" id="PTHR31689:SF0">
    <property type="entry name" value="DIAMINOPIMELATE EPIMERASE"/>
    <property type="match status" value="1"/>
</dbReference>
<dbReference type="Proteomes" id="UP000185578">
    <property type="component" value="Unassembled WGS sequence"/>
</dbReference>
<gene>
    <name evidence="3" type="primary">dapF</name>
    <name evidence="5" type="ORF">BTN82_11455</name>
</gene>
<keyword evidence="2 3" id="KW-0413">Isomerase</keyword>
<dbReference type="AlphaFoldDB" id="A0A1Q8ES54"/>
<keyword evidence="3" id="KW-0028">Amino-acid biosynthesis</keyword>
<feature type="binding site" evidence="3">
    <location>
        <begin position="201"/>
        <end position="202"/>
    </location>
    <ligand>
        <name>substrate</name>
    </ligand>
</feature>
<keyword evidence="3" id="KW-0963">Cytoplasm</keyword>
<dbReference type="SUPFAM" id="SSF54506">
    <property type="entry name" value="Diaminopimelate epimerase-like"/>
    <property type="match status" value="2"/>
</dbReference>
<dbReference type="GO" id="GO:0009089">
    <property type="term" value="P:lysine biosynthetic process via diaminopimelate"/>
    <property type="evidence" value="ECO:0007669"/>
    <property type="project" value="UniProtKB-UniRule"/>
</dbReference>
<organism evidence="5 6">
    <name type="scientific">Pseudomonas chlororaphis</name>
    <dbReference type="NCBI Taxonomy" id="587753"/>
    <lineage>
        <taxon>Bacteria</taxon>
        <taxon>Pseudomonadati</taxon>
        <taxon>Pseudomonadota</taxon>
        <taxon>Gammaproteobacteria</taxon>
        <taxon>Pseudomonadales</taxon>
        <taxon>Pseudomonadaceae</taxon>
        <taxon>Pseudomonas</taxon>
    </lineage>
</organism>
<feature type="binding site" evidence="3">
    <location>
        <begin position="211"/>
        <end position="212"/>
    </location>
    <ligand>
        <name>substrate</name>
    </ligand>
</feature>
<dbReference type="Gene3D" id="3.10.310.10">
    <property type="entry name" value="Diaminopimelate Epimerase, Chain A, domain 1"/>
    <property type="match status" value="2"/>
</dbReference>
<dbReference type="EMBL" id="MSCT01000009">
    <property type="protein sequence ID" value="OLF54610.1"/>
    <property type="molecule type" value="Genomic_DNA"/>
</dbReference>
<comment type="similarity">
    <text evidence="1 3">Belongs to the diaminopimelate epimerase family.</text>
</comment>
<feature type="binding site" evidence="3">
    <location>
        <position position="150"/>
    </location>
    <ligand>
        <name>substrate</name>
    </ligand>
</feature>
<comment type="caution">
    <text evidence="5">The sequence shown here is derived from an EMBL/GenBank/DDBJ whole genome shotgun (WGS) entry which is preliminary data.</text>
</comment>
<sequence length="264" mass="28283">MPLNFVKLHANGDDFMLVDARGRAEPITGELARRLGDRHRGVGFNQLVVLGDCPETAAQLTFWNADGSSLDTCGSATRGAADLLLNESGTDAVRVRTARGILQCTRLDDRSVSVEMGAPQFAWQDIPLARPLDTLALPLAGEPAACSMGNPHCTFFVDDLEPIDVAAFGPRIETDPLFPRKTNVHVVQVIDRQTIRLRIWERNGAIPLGSGSCACGAAVNGIRRGLLDSPVRVLCDGGPVTVSWDGQGQVRLAGSVTKVFSGWL</sequence>
<comment type="pathway">
    <text evidence="3">Amino-acid biosynthesis; L-lysine biosynthesis via DAP pathway; DL-2,6-diaminopimelate from LL-2,6-diaminopimelate: step 1/1.</text>
</comment>
<dbReference type="InterPro" id="IPR001653">
    <property type="entry name" value="DAP_epimerase_DapF"/>
</dbReference>
<comment type="caution">
    <text evidence="3">Lacks conserved residue(s) required for the propagation of feature annotation.</text>
</comment>
<comment type="subcellular location">
    <subcellularLocation>
        <location evidence="3">Cytoplasm</location>
    </subcellularLocation>
</comment>
<reference evidence="5 6" key="1">
    <citation type="submission" date="2016-12" db="EMBL/GenBank/DDBJ databases">
        <authorList>
            <person name="Song W.-J."/>
            <person name="Kurnit D.M."/>
        </authorList>
    </citation>
    <scope>NUCLEOTIDE SEQUENCE [LARGE SCALE GENOMIC DNA]</scope>
    <source>
        <strain evidence="5 6">PCL1601</strain>
    </source>
</reference>
<dbReference type="OrthoDB" id="9805408at2"/>
<evidence type="ECO:0000256" key="1">
    <source>
        <dbReference type="ARBA" id="ARBA00010219"/>
    </source>
</evidence>
<accession>A0A1Q8ES54</accession>
<dbReference type="GO" id="GO:0005829">
    <property type="term" value="C:cytosol"/>
    <property type="evidence" value="ECO:0007669"/>
    <property type="project" value="TreeGrafter"/>
</dbReference>
<feature type="binding site" evidence="3">
    <location>
        <position position="46"/>
    </location>
    <ligand>
        <name>substrate</name>
    </ligand>
</feature>
<evidence type="ECO:0000256" key="2">
    <source>
        <dbReference type="ARBA" id="ARBA00023235"/>
    </source>
</evidence>
<name>A0A1Q8ES54_9PSED</name>
<dbReference type="EC" id="5.1.1.7" evidence="3 4"/>
<feature type="binding site" evidence="3">
    <location>
        <position position="64"/>
    </location>
    <ligand>
        <name>substrate</name>
    </ligand>
</feature>
<proteinExistence type="inferred from homology"/>
<feature type="site" description="Could be important to modulate the pK values of the two catalytic cysteine residues" evidence="3">
    <location>
        <position position="152"/>
    </location>
</feature>
<protein>
    <recommendedName>
        <fullName evidence="3 4">Diaminopimelate epimerase</fullName>
        <shortName evidence="3">DAP epimerase</shortName>
        <ecNumber evidence="3 4">5.1.1.7</ecNumber>
    </recommendedName>
    <alternativeName>
        <fullName evidence="3">PLP-independent amino acid racemase</fullName>
    </alternativeName>
</protein>
<dbReference type="RefSeq" id="WP_075119231.1">
    <property type="nucleotide sequence ID" value="NZ_MSCT01000009.1"/>
</dbReference>
<keyword evidence="3" id="KW-0457">Lysine biosynthesis</keyword>
<feature type="site" description="Important for dimerization" evidence="3">
    <location>
        <position position="260"/>
    </location>
</feature>
<evidence type="ECO:0000256" key="4">
    <source>
        <dbReference type="NCBIfam" id="TIGR00652"/>
    </source>
</evidence>
<feature type="active site" description="Proton donor" evidence="3">
    <location>
        <position position="73"/>
    </location>
</feature>
<comment type="catalytic activity">
    <reaction evidence="3">
        <text>(2S,6S)-2,6-diaminopimelate = meso-2,6-diaminopimelate</text>
        <dbReference type="Rhea" id="RHEA:15393"/>
        <dbReference type="ChEBI" id="CHEBI:57609"/>
        <dbReference type="ChEBI" id="CHEBI:57791"/>
        <dbReference type="EC" id="5.1.1.7"/>
    </reaction>
</comment>
<evidence type="ECO:0000313" key="6">
    <source>
        <dbReference type="Proteomes" id="UP000185578"/>
    </source>
</evidence>
<evidence type="ECO:0000256" key="3">
    <source>
        <dbReference type="HAMAP-Rule" id="MF_00197"/>
    </source>
</evidence>
<comment type="function">
    <text evidence="3">Catalyzes the stereoinversion of LL-2,6-diaminopimelate (L,L-DAP) to meso-diaminopimelate (meso-DAP), a precursor of L-lysine and an essential component of the bacterial peptidoglycan.</text>
</comment>
<dbReference type="GO" id="GO:0008837">
    <property type="term" value="F:diaminopimelate epimerase activity"/>
    <property type="evidence" value="ECO:0007669"/>
    <property type="project" value="UniProtKB-UniRule"/>
</dbReference>
<comment type="subunit">
    <text evidence="3">Homodimer.</text>
</comment>
<dbReference type="NCBIfam" id="TIGR00652">
    <property type="entry name" value="DapF"/>
    <property type="match status" value="1"/>
</dbReference>
<dbReference type="Pfam" id="PF01678">
    <property type="entry name" value="DAP_epimerase"/>
    <property type="match status" value="2"/>
</dbReference>
<feature type="binding site" evidence="3">
    <location>
        <position position="183"/>
    </location>
    <ligand>
        <name>substrate</name>
    </ligand>
</feature>
<dbReference type="UniPathway" id="UPA00034">
    <property type="reaction ID" value="UER00025"/>
</dbReference>
<evidence type="ECO:0000313" key="5">
    <source>
        <dbReference type="EMBL" id="OLF54610.1"/>
    </source>
</evidence>
<feature type="site" description="Could be important to modulate the pK values of the two catalytic cysteine residues" evidence="3">
    <location>
        <position position="201"/>
    </location>
</feature>
<dbReference type="PANTHER" id="PTHR31689">
    <property type="entry name" value="DIAMINOPIMELATE EPIMERASE, CHLOROPLASTIC"/>
    <property type="match status" value="1"/>
</dbReference>